<dbReference type="EC" id="3.1.1.-" evidence="3"/>
<dbReference type="InterPro" id="IPR029058">
    <property type="entry name" value="AB_hydrolase_fold"/>
</dbReference>
<accession>A0A1G4WWS5</accession>
<feature type="domain" description="Carboxylesterase type B" evidence="4">
    <location>
        <begin position="32"/>
        <end position="324"/>
    </location>
</feature>
<name>A0A1G4WWS5_9MYCO</name>
<dbReference type="PROSITE" id="PS00122">
    <property type="entry name" value="CARBOXYLESTERASE_B_1"/>
    <property type="match status" value="1"/>
</dbReference>
<evidence type="ECO:0000313" key="5">
    <source>
        <dbReference type="EMBL" id="SCX31224.1"/>
    </source>
</evidence>
<proteinExistence type="inferred from homology"/>
<organism evidence="5 6">
    <name type="scientific">Mycolicibacterium fluoranthenivorans</name>
    <dbReference type="NCBI Taxonomy" id="258505"/>
    <lineage>
        <taxon>Bacteria</taxon>
        <taxon>Bacillati</taxon>
        <taxon>Actinomycetota</taxon>
        <taxon>Actinomycetes</taxon>
        <taxon>Mycobacteriales</taxon>
        <taxon>Mycobacteriaceae</taxon>
        <taxon>Mycolicibacterium</taxon>
    </lineage>
</organism>
<dbReference type="Proteomes" id="UP000199707">
    <property type="component" value="Unassembled WGS sequence"/>
</dbReference>
<dbReference type="Pfam" id="PF00135">
    <property type="entry name" value="COesterase"/>
    <property type="match status" value="1"/>
</dbReference>
<protein>
    <recommendedName>
        <fullName evidence="3">Carboxylic ester hydrolase</fullName>
        <ecNumber evidence="3">3.1.1.-</ecNumber>
    </recommendedName>
</protein>
<comment type="similarity">
    <text evidence="1 3">Belongs to the type-B carboxylesterase/lipase family.</text>
</comment>
<dbReference type="GO" id="GO:0016787">
    <property type="term" value="F:hydrolase activity"/>
    <property type="evidence" value="ECO:0007669"/>
    <property type="project" value="UniProtKB-KW"/>
</dbReference>
<keyword evidence="2 3" id="KW-0378">Hydrolase</keyword>
<dbReference type="InterPro" id="IPR019826">
    <property type="entry name" value="Carboxylesterase_B_AS"/>
</dbReference>
<dbReference type="EMBL" id="FMUB01000013">
    <property type="protein sequence ID" value="SCX31224.1"/>
    <property type="molecule type" value="Genomic_DNA"/>
</dbReference>
<dbReference type="AlphaFoldDB" id="A0A1G4WWS5"/>
<dbReference type="STRING" id="1502745.SAMN02799620_05246"/>
<evidence type="ECO:0000313" key="6">
    <source>
        <dbReference type="Proteomes" id="UP000199707"/>
    </source>
</evidence>
<dbReference type="SUPFAM" id="SSF53474">
    <property type="entry name" value="alpha/beta-Hydrolases"/>
    <property type="match status" value="1"/>
</dbReference>
<gene>
    <name evidence="5" type="ORF">SAMN02799620_05246</name>
</gene>
<dbReference type="PANTHER" id="PTHR11559">
    <property type="entry name" value="CARBOXYLESTERASE"/>
    <property type="match status" value="1"/>
</dbReference>
<dbReference type="InterPro" id="IPR002018">
    <property type="entry name" value="CarbesteraseB"/>
</dbReference>
<dbReference type="ESTHER" id="9myco-a0a1g4wws5">
    <property type="family name" value="Carb_B_Bacteria"/>
</dbReference>
<dbReference type="InterPro" id="IPR050309">
    <property type="entry name" value="Type-B_Carboxylest/Lipase"/>
</dbReference>
<evidence type="ECO:0000256" key="3">
    <source>
        <dbReference type="RuleBase" id="RU361235"/>
    </source>
</evidence>
<reference evidence="6" key="1">
    <citation type="submission" date="2016-10" db="EMBL/GenBank/DDBJ databases">
        <authorList>
            <person name="Varghese N."/>
            <person name="Submissions S."/>
        </authorList>
    </citation>
    <scope>NUCLEOTIDE SEQUENCE [LARGE SCALE GENOMIC DNA]</scope>
    <source>
        <strain evidence="6">UNC267MFSha1.1M11</strain>
    </source>
</reference>
<sequence length="441" mass="46635">MLSYRHRVATRRLDGGGASLLVNEENGLITARGIRYAHAERFAVPELTALGSGTVDATQRGPACPQFPSRLQFVTGVVGEGLAISEQCQVLSVTAPADADRLPVMVWFHGGAYVSGSGESDKYDPDALAAEGRVVVVNVSYRLGVFGYLNLHDQDTQNLGLRDQICALRWVRDNIAAFGGDPARVTVFGQSAGGDSVMSLMLCPDSSGLFTRAILQSAPLGLSSGRPAMAEAMLAAATASLSGVPALQADVAQLLDAQLAAARTAQQFGRLGLMPFAPILGFAPLPSAADVDARIADAAARIEILVGYTRADARPFVSMDPRGNRLQQAGPAGPYLAAAFGRIMTRRIFGRPAAQLAEKWNRAGGRSSTFRVDWTPRRAPLGACHCIELPLLLGSRGAWSDAPMLGAQPIDEELARRTRAQWSGFAHEGLAALGPKPLRIG</sequence>
<evidence type="ECO:0000256" key="1">
    <source>
        <dbReference type="ARBA" id="ARBA00005964"/>
    </source>
</evidence>
<evidence type="ECO:0000256" key="2">
    <source>
        <dbReference type="ARBA" id="ARBA00022801"/>
    </source>
</evidence>
<evidence type="ECO:0000259" key="4">
    <source>
        <dbReference type="Pfam" id="PF00135"/>
    </source>
</evidence>
<dbReference type="Gene3D" id="3.40.50.1820">
    <property type="entry name" value="alpha/beta hydrolase"/>
    <property type="match status" value="1"/>
</dbReference>